<evidence type="ECO:0000256" key="1">
    <source>
        <dbReference type="ARBA" id="ARBA00022729"/>
    </source>
</evidence>
<evidence type="ECO:0000313" key="5">
    <source>
        <dbReference type="Proteomes" id="UP001176940"/>
    </source>
</evidence>
<evidence type="ECO:0000313" key="4">
    <source>
        <dbReference type="EMBL" id="CAJ0923589.1"/>
    </source>
</evidence>
<feature type="chain" id="PRO_5045435908" description="Ig-like domain-containing protein" evidence="3">
    <location>
        <begin position="19"/>
        <end position="197"/>
    </location>
</feature>
<evidence type="ECO:0000256" key="3">
    <source>
        <dbReference type="SAM" id="SignalP"/>
    </source>
</evidence>
<name>A0ABN9KTS6_9NEOB</name>
<dbReference type="Proteomes" id="UP001176940">
    <property type="component" value="Unassembled WGS sequence"/>
</dbReference>
<dbReference type="SUPFAM" id="SSF48726">
    <property type="entry name" value="Immunoglobulin"/>
    <property type="match status" value="1"/>
</dbReference>
<keyword evidence="5" id="KW-1185">Reference proteome</keyword>
<evidence type="ECO:0000256" key="2">
    <source>
        <dbReference type="ARBA" id="ARBA00023157"/>
    </source>
</evidence>
<feature type="signal peptide" evidence="3">
    <location>
        <begin position="1"/>
        <end position="18"/>
    </location>
</feature>
<dbReference type="Gene3D" id="2.60.40.10">
    <property type="entry name" value="Immunoglobulins"/>
    <property type="match status" value="2"/>
</dbReference>
<comment type="caution">
    <text evidence="4">The sequence shown here is derived from an EMBL/GenBank/DDBJ whole genome shotgun (WGS) entry which is preliminary data.</text>
</comment>
<organism evidence="4 5">
    <name type="scientific">Ranitomeya imitator</name>
    <name type="common">mimic poison frog</name>
    <dbReference type="NCBI Taxonomy" id="111125"/>
    <lineage>
        <taxon>Eukaryota</taxon>
        <taxon>Metazoa</taxon>
        <taxon>Chordata</taxon>
        <taxon>Craniata</taxon>
        <taxon>Vertebrata</taxon>
        <taxon>Euteleostomi</taxon>
        <taxon>Amphibia</taxon>
        <taxon>Batrachia</taxon>
        <taxon>Anura</taxon>
        <taxon>Neobatrachia</taxon>
        <taxon>Hyloidea</taxon>
        <taxon>Dendrobatidae</taxon>
        <taxon>Dendrobatinae</taxon>
        <taxon>Ranitomeya</taxon>
    </lineage>
</organism>
<keyword evidence="2" id="KW-1015">Disulfide bond</keyword>
<evidence type="ECO:0008006" key="6">
    <source>
        <dbReference type="Google" id="ProtNLM"/>
    </source>
</evidence>
<keyword evidence="1 3" id="KW-0732">Signal</keyword>
<dbReference type="InterPro" id="IPR050488">
    <property type="entry name" value="Ig_Fc_receptor"/>
</dbReference>
<proteinExistence type="predicted"/>
<dbReference type="InterPro" id="IPR013783">
    <property type="entry name" value="Ig-like_fold"/>
</dbReference>
<sequence>MALFFLLTTLILQRPVTIYEGRPLNLKCHSRFGCKVINTTFYKEDEEIQTSTIGSELHLKKVDGDVTGKYRCTKVIEDDDGSLHTLSHESYIHVTMWTRRSAGVGAKRLLSSPPLTSSILSPPCHEDGLTFALNKREGRKVQEFSSSDTYRAPSVQSEDPGNYTCEVMTPMIRKMSDVSYVHVQELFSFPEIKVPLH</sequence>
<dbReference type="PANTHER" id="PTHR11481:SF64">
    <property type="entry name" value="FC RECEPTOR-LIKE PROTEIN 4"/>
    <property type="match status" value="1"/>
</dbReference>
<protein>
    <recommendedName>
        <fullName evidence="6">Ig-like domain-containing protein</fullName>
    </recommendedName>
</protein>
<reference evidence="4" key="1">
    <citation type="submission" date="2023-07" db="EMBL/GenBank/DDBJ databases">
        <authorList>
            <person name="Stuckert A."/>
        </authorList>
    </citation>
    <scope>NUCLEOTIDE SEQUENCE</scope>
</reference>
<dbReference type="Pfam" id="PF13895">
    <property type="entry name" value="Ig_2"/>
    <property type="match status" value="1"/>
</dbReference>
<dbReference type="EMBL" id="CAUEEQ010002769">
    <property type="protein sequence ID" value="CAJ0923589.1"/>
    <property type="molecule type" value="Genomic_DNA"/>
</dbReference>
<dbReference type="InterPro" id="IPR036179">
    <property type="entry name" value="Ig-like_dom_sf"/>
</dbReference>
<gene>
    <name evidence="4" type="ORF">RIMI_LOCUS2039951</name>
</gene>
<dbReference type="PANTHER" id="PTHR11481">
    <property type="entry name" value="IMMUNOGLOBULIN FC RECEPTOR"/>
    <property type="match status" value="1"/>
</dbReference>
<accession>A0ABN9KTS6</accession>